<gene>
    <name evidence="2" type="ORF">LTR62_006277</name>
</gene>
<accession>A0AAN7TCB6</accession>
<organism evidence="2 3">
    <name type="scientific">Meristemomyces frigidus</name>
    <dbReference type="NCBI Taxonomy" id="1508187"/>
    <lineage>
        <taxon>Eukaryota</taxon>
        <taxon>Fungi</taxon>
        <taxon>Dikarya</taxon>
        <taxon>Ascomycota</taxon>
        <taxon>Pezizomycotina</taxon>
        <taxon>Dothideomycetes</taxon>
        <taxon>Dothideomycetidae</taxon>
        <taxon>Mycosphaerellales</taxon>
        <taxon>Teratosphaeriaceae</taxon>
        <taxon>Meristemomyces</taxon>
    </lineage>
</organism>
<name>A0AAN7TCB6_9PEZI</name>
<dbReference type="AlphaFoldDB" id="A0AAN7TCB6"/>
<dbReference type="EMBL" id="JAVRRL010000053">
    <property type="protein sequence ID" value="KAK5110143.1"/>
    <property type="molecule type" value="Genomic_DNA"/>
</dbReference>
<feature type="compositionally biased region" description="Basic and acidic residues" evidence="1">
    <location>
        <begin position="104"/>
        <end position="118"/>
    </location>
</feature>
<evidence type="ECO:0000313" key="3">
    <source>
        <dbReference type="Proteomes" id="UP001310890"/>
    </source>
</evidence>
<evidence type="ECO:0000313" key="2">
    <source>
        <dbReference type="EMBL" id="KAK5110143.1"/>
    </source>
</evidence>
<proteinExistence type="predicted"/>
<feature type="region of interest" description="Disordered" evidence="1">
    <location>
        <begin position="104"/>
        <end position="126"/>
    </location>
</feature>
<dbReference type="Proteomes" id="UP001310890">
    <property type="component" value="Unassembled WGS sequence"/>
</dbReference>
<protein>
    <submittedName>
        <fullName evidence="2">Uncharacterized protein</fullName>
    </submittedName>
</protein>
<sequence length="288" mass="32441">MAYATTAACASSSPETQGGALLPSSAHPSKTERASPSADVLDIEPVVLGRRCLRRACPHGKTSDKGKARQGEENYFKRCDCAGARLDPAPSREEQYYMVKTMDRHPGTKGLTTERDSVYEDEPTPADEVAREKAIAHDLRWWIGTMAPFEGADRSISYIRDERFTRQHLQTGILHAIAIFTTLISDVAYLTEYAKRYDLTFPNLLHDSNLSWLELKQKDFLGKSRKDLLVSLWHVCDEVDVGAGRMYDVHRRILRAKMQEAKWGDEGERKSLVAMGFAAEVEEMQNND</sequence>
<comment type="caution">
    <text evidence="2">The sequence shown here is derived from an EMBL/GenBank/DDBJ whole genome shotgun (WGS) entry which is preliminary data.</text>
</comment>
<feature type="region of interest" description="Disordered" evidence="1">
    <location>
        <begin position="1"/>
        <end position="38"/>
    </location>
</feature>
<reference evidence="2" key="1">
    <citation type="submission" date="2023-08" db="EMBL/GenBank/DDBJ databases">
        <title>Black Yeasts Isolated from many extreme environments.</title>
        <authorList>
            <person name="Coleine C."/>
            <person name="Stajich J.E."/>
            <person name="Selbmann L."/>
        </authorList>
    </citation>
    <scope>NUCLEOTIDE SEQUENCE</scope>
    <source>
        <strain evidence="2">CCFEE 5401</strain>
    </source>
</reference>
<feature type="compositionally biased region" description="Low complexity" evidence="1">
    <location>
        <begin position="1"/>
        <end position="16"/>
    </location>
</feature>
<evidence type="ECO:0000256" key="1">
    <source>
        <dbReference type="SAM" id="MobiDB-lite"/>
    </source>
</evidence>